<evidence type="ECO:0000313" key="1">
    <source>
        <dbReference type="EMBL" id="GBP34075.1"/>
    </source>
</evidence>
<keyword evidence="2" id="KW-1185">Reference proteome</keyword>
<evidence type="ECO:0000313" key="2">
    <source>
        <dbReference type="Proteomes" id="UP000299102"/>
    </source>
</evidence>
<dbReference type="EMBL" id="BGZK01000283">
    <property type="protein sequence ID" value="GBP34075.1"/>
    <property type="molecule type" value="Genomic_DNA"/>
</dbReference>
<proteinExistence type="predicted"/>
<dbReference type="Proteomes" id="UP000299102">
    <property type="component" value="Unassembled WGS sequence"/>
</dbReference>
<organism evidence="1 2">
    <name type="scientific">Eumeta variegata</name>
    <name type="common">Bagworm moth</name>
    <name type="synonym">Eumeta japonica</name>
    <dbReference type="NCBI Taxonomy" id="151549"/>
    <lineage>
        <taxon>Eukaryota</taxon>
        <taxon>Metazoa</taxon>
        <taxon>Ecdysozoa</taxon>
        <taxon>Arthropoda</taxon>
        <taxon>Hexapoda</taxon>
        <taxon>Insecta</taxon>
        <taxon>Pterygota</taxon>
        <taxon>Neoptera</taxon>
        <taxon>Endopterygota</taxon>
        <taxon>Lepidoptera</taxon>
        <taxon>Glossata</taxon>
        <taxon>Ditrysia</taxon>
        <taxon>Tineoidea</taxon>
        <taxon>Psychidae</taxon>
        <taxon>Oiketicinae</taxon>
        <taxon>Eumeta</taxon>
    </lineage>
</organism>
<sequence>MTEEEIQQILCIGSGRVHEILQWRFRVDKILSLWVPHNLSSEAYSARHDMLAKFKASSSRRTCNIATGDESWIYRYGPEKVVSVDPVALSKRTNAY</sequence>
<dbReference type="AlphaFoldDB" id="A0A4C1V8I8"/>
<evidence type="ECO:0008006" key="3">
    <source>
        <dbReference type="Google" id="ProtNLM"/>
    </source>
</evidence>
<accession>A0A4C1V8I8</accession>
<gene>
    <name evidence="1" type="ORF">EVAR_94088_1</name>
</gene>
<comment type="caution">
    <text evidence="1">The sequence shown here is derived from an EMBL/GenBank/DDBJ whole genome shotgun (WGS) entry which is preliminary data.</text>
</comment>
<reference evidence="1 2" key="1">
    <citation type="journal article" date="2019" name="Commun. Biol.">
        <title>The bagworm genome reveals a unique fibroin gene that provides high tensile strength.</title>
        <authorList>
            <person name="Kono N."/>
            <person name="Nakamura H."/>
            <person name="Ohtoshi R."/>
            <person name="Tomita M."/>
            <person name="Numata K."/>
            <person name="Arakawa K."/>
        </authorList>
    </citation>
    <scope>NUCLEOTIDE SEQUENCE [LARGE SCALE GENOMIC DNA]</scope>
</reference>
<protein>
    <recommendedName>
        <fullName evidence="3">Mariner Mos1 transposase</fullName>
    </recommendedName>
</protein>
<name>A0A4C1V8I8_EUMVA</name>